<dbReference type="PANTHER" id="PTHR11444:SF22">
    <property type="entry name" value="FUMARATE HYDRATASE CLASS II"/>
    <property type="match status" value="1"/>
</dbReference>
<dbReference type="Gene3D" id="1.20.200.10">
    <property type="entry name" value="Fumarase/aspartase (Central domain)"/>
    <property type="match status" value="1"/>
</dbReference>
<organism evidence="4">
    <name type="scientific">marine metagenome</name>
    <dbReference type="NCBI Taxonomy" id="408172"/>
    <lineage>
        <taxon>unclassified sequences</taxon>
        <taxon>metagenomes</taxon>
        <taxon>ecological metagenomes</taxon>
    </lineage>
</organism>
<evidence type="ECO:0000256" key="2">
    <source>
        <dbReference type="ARBA" id="ARBA00012921"/>
    </source>
</evidence>
<dbReference type="GO" id="GO:0006106">
    <property type="term" value="P:fumarate metabolic process"/>
    <property type="evidence" value="ECO:0007669"/>
    <property type="project" value="InterPro"/>
</dbReference>
<feature type="domain" description="Fumarate lyase N-terminal" evidence="3">
    <location>
        <begin position="14"/>
        <end position="233"/>
    </location>
</feature>
<gene>
    <name evidence="4" type="ORF">METZ01_LOCUS447531</name>
</gene>
<dbReference type="Pfam" id="PF00206">
    <property type="entry name" value="Lyase_1"/>
    <property type="match status" value="1"/>
</dbReference>
<dbReference type="InterPro" id="IPR005677">
    <property type="entry name" value="Fum_hydII"/>
</dbReference>
<evidence type="ECO:0000259" key="3">
    <source>
        <dbReference type="Pfam" id="PF00206"/>
    </source>
</evidence>
<protein>
    <recommendedName>
        <fullName evidence="2">fumarate hydratase</fullName>
        <ecNumber evidence="2">4.2.1.2</ecNumber>
    </recommendedName>
</protein>
<dbReference type="GO" id="GO:0004333">
    <property type="term" value="F:fumarate hydratase activity"/>
    <property type="evidence" value="ECO:0007669"/>
    <property type="project" value="UniProtKB-EC"/>
</dbReference>
<reference evidence="4" key="1">
    <citation type="submission" date="2018-05" db="EMBL/GenBank/DDBJ databases">
        <authorList>
            <person name="Lanie J.A."/>
            <person name="Ng W.-L."/>
            <person name="Kazmierczak K.M."/>
            <person name="Andrzejewski T.M."/>
            <person name="Davidsen T.M."/>
            <person name="Wayne K.J."/>
            <person name="Tettelin H."/>
            <person name="Glass J.I."/>
            <person name="Rusch D."/>
            <person name="Podicherti R."/>
            <person name="Tsui H.-C.T."/>
            <person name="Winkler M.E."/>
        </authorList>
    </citation>
    <scope>NUCLEOTIDE SEQUENCE</scope>
</reference>
<dbReference type="InterPro" id="IPR022761">
    <property type="entry name" value="Fumarate_lyase_N"/>
</dbReference>
<dbReference type="InterPro" id="IPR024083">
    <property type="entry name" value="Fumarase/histidase_N"/>
</dbReference>
<name>A0A382ZGL5_9ZZZZ</name>
<dbReference type="PANTHER" id="PTHR11444">
    <property type="entry name" value="ASPARTATEAMMONIA/ARGININOSUCCINATE/ADENYLOSUCCINATE LYASE"/>
    <property type="match status" value="1"/>
</dbReference>
<dbReference type="Gene3D" id="1.10.275.10">
    <property type="entry name" value="Fumarase/aspartase (N-terminal domain)"/>
    <property type="match status" value="1"/>
</dbReference>
<proteinExistence type="inferred from homology"/>
<dbReference type="EC" id="4.2.1.2" evidence="2"/>
<dbReference type="AlphaFoldDB" id="A0A382ZGL5"/>
<evidence type="ECO:0000256" key="1">
    <source>
        <dbReference type="ARBA" id="ARBA00009084"/>
    </source>
</evidence>
<comment type="similarity">
    <text evidence="1">Belongs to the class-II fumarase/aspartase family. Fumarase subfamily.</text>
</comment>
<dbReference type="SUPFAM" id="SSF48557">
    <property type="entry name" value="L-aspartase-like"/>
    <property type="match status" value="1"/>
</dbReference>
<dbReference type="InterPro" id="IPR008948">
    <property type="entry name" value="L-Aspartase-like"/>
</dbReference>
<dbReference type="FunFam" id="1.10.275.10:FF:000001">
    <property type="entry name" value="Fumarate hydratase, mitochondrial"/>
    <property type="match status" value="1"/>
</dbReference>
<dbReference type="PRINTS" id="PR00149">
    <property type="entry name" value="FUMRATELYASE"/>
</dbReference>
<sequence length="233" mass="25680">MPKKRYRIEKDSLGEVKVPQNALWGAQTQRAINNFSISGITFSFPFSRSFIMALGVIKEAAVKANRTLNLIDSKRSRAIVKASREVLSGKHDKQFPLDIFQTGSGTSTNMNANEVIAKLASKYAGVEVDPNNHVNMSQSSNDVIPTAINISSHSCMNHYLLPALDQLIKIIDLKANKLKGITKTGRTHLMDAMPIDISQELLAWKSQLDSSYEFLLTITDKLLFMPQGGTAVG</sequence>
<dbReference type="EMBL" id="UINC01183770">
    <property type="protein sequence ID" value="SVD94677.1"/>
    <property type="molecule type" value="Genomic_DNA"/>
</dbReference>
<feature type="non-terminal residue" evidence="4">
    <location>
        <position position="233"/>
    </location>
</feature>
<evidence type="ECO:0000313" key="4">
    <source>
        <dbReference type="EMBL" id="SVD94677.1"/>
    </source>
</evidence>
<accession>A0A382ZGL5</accession>
<dbReference type="InterPro" id="IPR000362">
    <property type="entry name" value="Fumarate_lyase_fam"/>
</dbReference>